<dbReference type="PROSITE" id="PS52016">
    <property type="entry name" value="TONB_DEPENDENT_REC_3"/>
    <property type="match status" value="1"/>
</dbReference>
<evidence type="ECO:0000256" key="1">
    <source>
        <dbReference type="ARBA" id="ARBA00004571"/>
    </source>
</evidence>
<dbReference type="Pfam" id="PF13715">
    <property type="entry name" value="CarbopepD_reg_2"/>
    <property type="match status" value="1"/>
</dbReference>
<dbReference type="InterPro" id="IPR023996">
    <property type="entry name" value="TonB-dep_OMP_SusC/RagA"/>
</dbReference>
<reference evidence="10" key="1">
    <citation type="submission" date="2023-06" db="EMBL/GenBank/DDBJ databases">
        <title>Genomic of Agaribacillus aureum.</title>
        <authorList>
            <person name="Wang G."/>
        </authorList>
    </citation>
    <scope>NUCLEOTIDE SEQUENCE</scope>
    <source>
        <strain evidence="10">BMA12</strain>
    </source>
</reference>
<dbReference type="NCBIfam" id="TIGR04057">
    <property type="entry name" value="SusC_RagA_signa"/>
    <property type="match status" value="1"/>
</dbReference>
<evidence type="ECO:0000259" key="9">
    <source>
        <dbReference type="Pfam" id="PF07715"/>
    </source>
</evidence>
<keyword evidence="3 7" id="KW-1134">Transmembrane beta strand</keyword>
<evidence type="ECO:0000256" key="4">
    <source>
        <dbReference type="ARBA" id="ARBA00022692"/>
    </source>
</evidence>
<comment type="subcellular location">
    <subcellularLocation>
        <location evidence="1 7">Cell outer membrane</location>
        <topology evidence="1 7">Multi-pass membrane protein</topology>
    </subcellularLocation>
</comment>
<feature type="transmembrane region" description="Helical" evidence="8">
    <location>
        <begin position="12"/>
        <end position="32"/>
    </location>
</feature>
<gene>
    <name evidence="10" type="ORF">QQ020_16665</name>
</gene>
<dbReference type="Gene3D" id="2.40.170.20">
    <property type="entry name" value="TonB-dependent receptor, beta-barrel domain"/>
    <property type="match status" value="1"/>
</dbReference>
<keyword evidence="8" id="KW-1133">Transmembrane helix</keyword>
<evidence type="ECO:0000313" key="11">
    <source>
        <dbReference type="Proteomes" id="UP001172083"/>
    </source>
</evidence>
<dbReference type="RefSeq" id="WP_346759044.1">
    <property type="nucleotide sequence ID" value="NZ_JAUJEB010000003.1"/>
</dbReference>
<dbReference type="SUPFAM" id="SSF49464">
    <property type="entry name" value="Carboxypeptidase regulatory domain-like"/>
    <property type="match status" value="1"/>
</dbReference>
<dbReference type="InterPro" id="IPR008969">
    <property type="entry name" value="CarboxyPept-like_regulatory"/>
</dbReference>
<keyword evidence="10" id="KW-0675">Receptor</keyword>
<proteinExistence type="inferred from homology"/>
<evidence type="ECO:0000256" key="5">
    <source>
        <dbReference type="ARBA" id="ARBA00023136"/>
    </source>
</evidence>
<dbReference type="InterPro" id="IPR036942">
    <property type="entry name" value="Beta-barrel_TonB_sf"/>
</dbReference>
<comment type="caution">
    <text evidence="10">The sequence shown here is derived from an EMBL/GenBank/DDBJ whole genome shotgun (WGS) entry which is preliminary data.</text>
</comment>
<dbReference type="Proteomes" id="UP001172083">
    <property type="component" value="Unassembled WGS sequence"/>
</dbReference>
<keyword evidence="6 7" id="KW-0998">Cell outer membrane</keyword>
<keyword evidence="11" id="KW-1185">Reference proteome</keyword>
<keyword evidence="2 7" id="KW-0813">Transport</keyword>
<dbReference type="InterPro" id="IPR039426">
    <property type="entry name" value="TonB-dep_rcpt-like"/>
</dbReference>
<dbReference type="Pfam" id="PF07715">
    <property type="entry name" value="Plug"/>
    <property type="match status" value="1"/>
</dbReference>
<dbReference type="Gene3D" id="2.60.40.1120">
    <property type="entry name" value="Carboxypeptidase-like, regulatory domain"/>
    <property type="match status" value="1"/>
</dbReference>
<evidence type="ECO:0000256" key="2">
    <source>
        <dbReference type="ARBA" id="ARBA00022448"/>
    </source>
</evidence>
<evidence type="ECO:0000256" key="7">
    <source>
        <dbReference type="PROSITE-ProRule" id="PRU01360"/>
    </source>
</evidence>
<evidence type="ECO:0000256" key="3">
    <source>
        <dbReference type="ARBA" id="ARBA00022452"/>
    </source>
</evidence>
<evidence type="ECO:0000256" key="6">
    <source>
        <dbReference type="ARBA" id="ARBA00023237"/>
    </source>
</evidence>
<dbReference type="InterPro" id="IPR037066">
    <property type="entry name" value="Plug_dom_sf"/>
</dbReference>
<organism evidence="10 11">
    <name type="scientific">Agaribacillus aureus</name>
    <dbReference type="NCBI Taxonomy" id="3051825"/>
    <lineage>
        <taxon>Bacteria</taxon>
        <taxon>Pseudomonadati</taxon>
        <taxon>Bacteroidota</taxon>
        <taxon>Cytophagia</taxon>
        <taxon>Cytophagales</taxon>
        <taxon>Splendidivirgaceae</taxon>
        <taxon>Agaribacillus</taxon>
    </lineage>
</organism>
<dbReference type="Gene3D" id="2.170.130.10">
    <property type="entry name" value="TonB-dependent receptor, plug domain"/>
    <property type="match status" value="1"/>
</dbReference>
<evidence type="ECO:0000256" key="8">
    <source>
        <dbReference type="SAM" id="Phobius"/>
    </source>
</evidence>
<dbReference type="NCBIfam" id="TIGR04056">
    <property type="entry name" value="OMP_RagA_SusC"/>
    <property type="match status" value="1"/>
</dbReference>
<dbReference type="EMBL" id="JAUJEB010000003">
    <property type="protein sequence ID" value="MDN5213707.1"/>
    <property type="molecule type" value="Genomic_DNA"/>
</dbReference>
<feature type="domain" description="TonB-dependent receptor plug" evidence="9">
    <location>
        <begin position="233"/>
        <end position="338"/>
    </location>
</feature>
<keyword evidence="5 7" id="KW-0472">Membrane</keyword>
<keyword evidence="4 7" id="KW-0812">Transmembrane</keyword>
<name>A0ABT8L9L5_9BACT</name>
<dbReference type="InterPro" id="IPR023997">
    <property type="entry name" value="TonB-dep_OMP_SusC/RagA_CS"/>
</dbReference>
<protein>
    <submittedName>
        <fullName evidence="10">TonB-dependent receptor</fullName>
    </submittedName>
</protein>
<comment type="similarity">
    <text evidence="7">Belongs to the TonB-dependent receptor family.</text>
</comment>
<evidence type="ECO:0000313" key="10">
    <source>
        <dbReference type="EMBL" id="MDN5213707.1"/>
    </source>
</evidence>
<dbReference type="InterPro" id="IPR012910">
    <property type="entry name" value="Plug_dom"/>
</dbReference>
<accession>A0ABT8L9L5</accession>
<dbReference type="SUPFAM" id="SSF56935">
    <property type="entry name" value="Porins"/>
    <property type="match status" value="1"/>
</dbReference>
<sequence length="1102" mass="122640">MKNSYLKAIIVMFKYSFLIFFINWLFISLIFATDPARSQNLKNTKSLKEINTSIQVDNKNLAQVFSILESKTDFKFSYIPNNVPLKKRISLNHVNTNLYDILIDISRKSDIHIKRVNEQIVVVEKAGGIDHVEEIALPQQIEIQGRVTDMENGEGLPGVNVLLKGTLVGTITDTDGRYSIEVPETGGILVFSSVGYLSEEIAIDNRTTIDVALATDITSLEEIVVVGFGTQKKVNLTGAVATMNSENIEGRPVTNVSSALQGQMPGVTVIQSSGEPGQDAAAIRIRGIGTMNNSNPMILVDGIESSMNDINPNDIADISVLKDAASAAIYGTRAANGVILITTKRGVEGKPTFSYSGYAGWQSPTFKPDFLGSYEYAKLRNEGLINEGSTPQFSDEDLEKFRTGSDPDNFPDTDWIDLLYQGSGAIHSHDFSVSGGTEKSKYMISLGYLSQKAITKNTDFNRYNLRFNFDTKISNFFSVGLNTAASYRDISRPNGDYFVYPHRTPPTIPVKFPDGSWNHYLNHNPIAILEEGGRHETQESHLISQVFGVFTLTEGLTVKGVAAVDFNFNDQSRHTKSFVWGDGTTSGNNALDNRIRRTRNITLQAFMNYDKSFGDHNLSLLAGTSQESFTEDYDRLARINLPNNELTEINAGSNEGMTTEGFGVESRLRSFFGRVNYSFMDKYLFETNLRYDGSSKFANGNRWGLFPSVSAGWRISEEAFMSDISWMSHLKIRASWGKLGNHRIGDYEFIPKIAIGNNYAFFGAVADGVAQTEATNEDLTWETNTTYDIGIDMELFEGKIQLSADYYNRLTEDILTPVPVSSIFGLPAPLVNAGSMRNKGVEFVLGTSNVKGDFSYDISFNIGFNTNNVVKYDQPDKSRDRLREEGSPWNAYYGYEVIGFFQTDEEVLNDPKVTGAPIQPGDLKFKDQNNDGVIDADDRVVLGSDIPGTSYGINLNFGYKNFDLTVFGVGAADVSGLLNDQVEFPFVNGAKAQRRHLDRWTPETPNARYPITHIDQWHNYETSSFNVRNASYFRIKNLQIGYNFPQQMLESMKITKLRVYVSGENVLTFSGWSDDFDPESPDGAWSNYTPVQTFTGGVSVNF</sequence>